<accession>A0A512AYH9</accession>
<dbReference type="PANTHER" id="PTHR38593:SF1">
    <property type="entry name" value="BLR2558 PROTEIN"/>
    <property type="match status" value="1"/>
</dbReference>
<dbReference type="Pfam" id="PF13628">
    <property type="entry name" value="DUF4142"/>
    <property type="match status" value="1"/>
</dbReference>
<evidence type="ECO:0000313" key="2">
    <source>
        <dbReference type="EMBL" id="GEO04782.1"/>
    </source>
</evidence>
<reference evidence="2 3" key="1">
    <citation type="submission" date="2019-07" db="EMBL/GenBank/DDBJ databases">
        <title>Whole genome shotgun sequence of Adhaeribacter aerolatus NBRC 106133.</title>
        <authorList>
            <person name="Hosoyama A."/>
            <person name="Uohara A."/>
            <person name="Ohji S."/>
            <person name="Ichikawa N."/>
        </authorList>
    </citation>
    <scope>NUCLEOTIDE SEQUENCE [LARGE SCALE GENOMIC DNA]</scope>
    <source>
        <strain evidence="2 3">NBRC 106133</strain>
    </source>
</reference>
<keyword evidence="3" id="KW-1185">Reference proteome</keyword>
<sequence>MGYSIAIELTLKEMKTLRTLRNLALAGGCVILFMPATAQDNPKLSDEEVASVAVTANQIDINQARLAKERSKNTQVLQFAETMANDHKAVIGQASALVKKLGVTPKDNAVSRQLLADAAKTEKVLKTKKGKEFDKAYIDNEVAYHKAVISAVKGLLIPETENQELKDLLQNILPALDAHLQHAQMLQKQYAAK</sequence>
<dbReference type="PANTHER" id="PTHR38593">
    <property type="entry name" value="BLR2558 PROTEIN"/>
    <property type="match status" value="1"/>
</dbReference>
<gene>
    <name evidence="2" type="ORF">AAE02nite_24460</name>
</gene>
<protein>
    <submittedName>
        <fullName evidence="2">Membrane protein</fullName>
    </submittedName>
</protein>
<evidence type="ECO:0000313" key="3">
    <source>
        <dbReference type="Proteomes" id="UP000321532"/>
    </source>
</evidence>
<name>A0A512AYH9_9BACT</name>
<dbReference type="EMBL" id="BJYS01000017">
    <property type="protein sequence ID" value="GEO04782.1"/>
    <property type="molecule type" value="Genomic_DNA"/>
</dbReference>
<evidence type="ECO:0000259" key="1">
    <source>
        <dbReference type="Pfam" id="PF13628"/>
    </source>
</evidence>
<comment type="caution">
    <text evidence="2">The sequence shown here is derived from an EMBL/GenBank/DDBJ whole genome shotgun (WGS) entry which is preliminary data.</text>
</comment>
<organism evidence="2 3">
    <name type="scientific">Adhaeribacter aerolatus</name>
    <dbReference type="NCBI Taxonomy" id="670289"/>
    <lineage>
        <taxon>Bacteria</taxon>
        <taxon>Pseudomonadati</taxon>
        <taxon>Bacteroidota</taxon>
        <taxon>Cytophagia</taxon>
        <taxon>Cytophagales</taxon>
        <taxon>Hymenobacteraceae</taxon>
        <taxon>Adhaeribacter</taxon>
    </lineage>
</organism>
<dbReference type="InterPro" id="IPR012347">
    <property type="entry name" value="Ferritin-like"/>
</dbReference>
<dbReference type="Proteomes" id="UP000321532">
    <property type="component" value="Unassembled WGS sequence"/>
</dbReference>
<dbReference type="InterPro" id="IPR025419">
    <property type="entry name" value="DUF4142"/>
</dbReference>
<proteinExistence type="predicted"/>
<feature type="domain" description="DUF4142" evidence="1">
    <location>
        <begin position="45"/>
        <end position="186"/>
    </location>
</feature>
<dbReference type="AlphaFoldDB" id="A0A512AYH9"/>
<dbReference type="Gene3D" id="1.20.1260.10">
    <property type="match status" value="1"/>
</dbReference>